<feature type="domain" description="Filamentous haemagglutinin FhaB/tRNA nuclease CdiA-like TPS" evidence="4">
    <location>
        <begin position="52"/>
        <end position="164"/>
    </location>
</feature>
<dbReference type="PANTHER" id="PTHR12338">
    <property type="entry name" value="AUTOTRANSPORTER"/>
    <property type="match status" value="1"/>
</dbReference>
<dbReference type="Pfam" id="PF18657">
    <property type="entry name" value="YDG"/>
    <property type="match status" value="4"/>
</dbReference>
<keyword evidence="2" id="KW-0964">Secreted</keyword>
<evidence type="ECO:0000256" key="3">
    <source>
        <dbReference type="ARBA" id="ARBA00022729"/>
    </source>
</evidence>
<dbReference type="Pfam" id="PF07581">
    <property type="entry name" value="Glug"/>
    <property type="match status" value="1"/>
</dbReference>
<gene>
    <name evidence="5" type="ORF">GCM10011487_25860</name>
</gene>
<comment type="caution">
    <text evidence="5">The sequence shown here is derived from an EMBL/GenBank/DDBJ whole genome shotgun (WGS) entry which is preliminary data.</text>
</comment>
<dbReference type="PANTHER" id="PTHR12338:SF8">
    <property type="entry name" value="HEME_HEMOPEXIN-BINDING PROTEIN"/>
    <property type="match status" value="1"/>
</dbReference>
<reference evidence="6" key="1">
    <citation type="submission" date="2020-01" db="EMBL/GenBank/DDBJ databases">
        <title>'Steroidobacter agaridevorans' sp. nov., agar-degrading bacteria isolated from rhizosphere soils.</title>
        <authorList>
            <person name="Ikenaga M."/>
            <person name="Kataoka M."/>
            <person name="Murouchi A."/>
            <person name="Katsuragi S."/>
            <person name="Sakai M."/>
        </authorList>
    </citation>
    <scope>NUCLEOTIDE SEQUENCE [LARGE SCALE GENOMIC DNA]</scope>
    <source>
        <strain evidence="6">YU21-B</strain>
    </source>
</reference>
<dbReference type="SUPFAM" id="SSF51126">
    <property type="entry name" value="Pectin lyase-like"/>
    <property type="match status" value="1"/>
</dbReference>
<proteinExistence type="predicted"/>
<dbReference type="InterPro" id="IPR011050">
    <property type="entry name" value="Pectin_lyase_fold/virulence"/>
</dbReference>
<dbReference type="InterPro" id="IPR024973">
    <property type="entry name" value="ESPR"/>
</dbReference>
<dbReference type="InterPro" id="IPR041248">
    <property type="entry name" value="YDG"/>
</dbReference>
<dbReference type="GO" id="GO:0005576">
    <property type="term" value="C:extracellular region"/>
    <property type="evidence" value="ECO:0007669"/>
    <property type="project" value="UniProtKB-SubCell"/>
</dbReference>
<dbReference type="Gene3D" id="2.160.20.110">
    <property type="match status" value="2"/>
</dbReference>
<name>A0A829YD70_9GAMM</name>
<dbReference type="Pfam" id="PF13018">
    <property type="entry name" value="ESPR"/>
    <property type="match status" value="1"/>
</dbReference>
<accession>A0A829YD70</accession>
<dbReference type="SMART" id="SM00912">
    <property type="entry name" value="Haemagg_act"/>
    <property type="match status" value="1"/>
</dbReference>
<dbReference type="InterPro" id="IPR011493">
    <property type="entry name" value="GLUG"/>
</dbReference>
<dbReference type="RefSeq" id="WP_161812253.1">
    <property type="nucleotide sequence ID" value="NZ_BLJN01000002.1"/>
</dbReference>
<evidence type="ECO:0000313" key="5">
    <source>
        <dbReference type="EMBL" id="GFE80586.1"/>
    </source>
</evidence>
<organism evidence="5 6">
    <name type="scientific">Steroidobacter agaridevorans</name>
    <dbReference type="NCBI Taxonomy" id="2695856"/>
    <lineage>
        <taxon>Bacteria</taxon>
        <taxon>Pseudomonadati</taxon>
        <taxon>Pseudomonadota</taxon>
        <taxon>Gammaproteobacteria</taxon>
        <taxon>Steroidobacterales</taxon>
        <taxon>Steroidobacteraceae</taxon>
        <taxon>Steroidobacter</taxon>
    </lineage>
</organism>
<evidence type="ECO:0000313" key="6">
    <source>
        <dbReference type="Proteomes" id="UP000445000"/>
    </source>
</evidence>
<dbReference type="Pfam" id="PF05860">
    <property type="entry name" value="TPS"/>
    <property type="match status" value="1"/>
</dbReference>
<evidence type="ECO:0000256" key="2">
    <source>
        <dbReference type="ARBA" id="ARBA00022525"/>
    </source>
</evidence>
<dbReference type="EMBL" id="BLJN01000002">
    <property type="protein sequence ID" value="GFE80586.1"/>
    <property type="molecule type" value="Genomic_DNA"/>
</dbReference>
<evidence type="ECO:0000256" key="1">
    <source>
        <dbReference type="ARBA" id="ARBA00004613"/>
    </source>
</evidence>
<keyword evidence="3" id="KW-0732">Signal</keyword>
<dbReference type="Gene3D" id="2.160.20.10">
    <property type="entry name" value="Single-stranded right-handed beta-helix, Pectin lyase-like"/>
    <property type="match status" value="1"/>
</dbReference>
<dbReference type="InterPro" id="IPR050909">
    <property type="entry name" value="Bact_Autotransporter_VF"/>
</dbReference>
<dbReference type="Proteomes" id="UP000445000">
    <property type="component" value="Unassembled WGS sequence"/>
</dbReference>
<dbReference type="NCBIfam" id="TIGR01901">
    <property type="entry name" value="adhes_NPXG"/>
    <property type="match status" value="1"/>
</dbReference>
<comment type="subcellular location">
    <subcellularLocation>
        <location evidence="1">Secreted</location>
    </subcellularLocation>
</comment>
<dbReference type="InterPro" id="IPR012334">
    <property type="entry name" value="Pectin_lyas_fold"/>
</dbReference>
<keyword evidence="6" id="KW-1185">Reference proteome</keyword>
<protein>
    <recommendedName>
        <fullName evidence="4">Filamentous haemagglutinin FhaB/tRNA nuclease CdiA-like TPS domain-containing protein</fullName>
    </recommendedName>
</protein>
<evidence type="ECO:0000259" key="4">
    <source>
        <dbReference type="SMART" id="SM00912"/>
    </source>
</evidence>
<dbReference type="InterPro" id="IPR008638">
    <property type="entry name" value="FhaB/CdiA-like_TPS"/>
</dbReference>
<sequence length="1311" mass="133079">MNHIYRLIWNAGLGSWSVASELTRSRGKRTRTSRRALTVIALSNVLLAANASAELPIGGEIISGTGSIAQSGSTLNVTQNSQNLVIDWQGFDIGKDNVVNFTQPNAASMALNRVVSSDPSEILGQLNANGQVWLINPNGVLIGNNAQVNVGGLVASTLNLSDEDFLSGKYTFSGANGARIVNHGAINAHDGGYIALLGGQVSNQGVIRARLGTVALGAGERITLDFAGDSLLNLTVDEGALGALADNQQLIQADGGQVLMSARAADAVLDTVVNNTGIIEAHTVEREGGVIKLLGGFNGGTVNVAGTLDASAPNGGNGGYIDTSGHTVNIDDNVHITTAASIGATGTWLIDPTDFIIANSGGDITPATLTAQLASSNVVLETIDTGVGPGDIFVNNSLSWSTNTTLTLRAERNIWINAAITNSANGNLVLRADKDAAGTGSVVFGGAGQLTMVGGLADLYYNPGSFAAPTDFSAKISGTYTAWMLVNNLSQLQDMSTNLHGAYALGRDIDASLTAGWNGGLGFVPIGTTSSEFSGNFDGLNHSINNLFINRPGSDQVGLFGATENATIRNVVLVDGSVTGGNSVGMLLGYAWNSTTTITNSHASGTVNGAVSVGGLIGMYYGSVEGSSANATVTGTQAIGGLIGTSYGSVDSSYSTGNVFGGARAGGLIGDLENGTVQRSYATGAVSGTNYLGGLVGFIGGAGIFTQSIAQSYATGAVSGASFVGGLAGYLMDFGSIDQAYATGAVTGTSLVGGLIGVSSGTLTNAFWDVQRSGRSVGVGQRIYPGSGLGVGVTTAEMMQQSTFAGWNISGTGGSSAAWRIYEGQTAPLLRNFLTSLTVTVDNASRVYDGTSWSGGSGVAYSGFRAGEDANDLLGSFSYGGTAQGARNVGTYSIVGTGQYSGQQGYDIEYVASSLTITPRALTIDALGVDRIYDGTTDATVTFTDNRVAGDDLTFTYSAAFDDRNAGDDKNIDVASIGVSGADAGNYTWNTTATTTADIGRATLTVTGATAQDRVYDGTTDATISGAALDGVLGSDAVALTNATIGSFGDKNVAIDKAISTAMGLSGADADNYILVQPVSLSADISRATLTVTGAAAQDRVYDGTTDATISGATLAGVIGVDSVALTNATAGSFGDKHVGADKSVSTAMGLSGADADNYILVQPVSLTADITPRALLVSASGQDRVYNGTTAASVSLSDNRIAGDNLTLAYGSAQFSDAEAGSDKSIEVIDITASGADAGNYVWNTSAQTMADITPAGGPDPEPEPNPAPTLPLTLDGISPEMRSSDRVQFSPAHDQLLINHGIRLPNGVE</sequence>